<reference evidence="1 2" key="1">
    <citation type="submission" date="2018-08" db="EMBL/GenBank/DDBJ databases">
        <title>A genome reference for cultivated species of the human gut microbiota.</title>
        <authorList>
            <person name="Zou Y."/>
            <person name="Xue W."/>
            <person name="Luo G."/>
        </authorList>
    </citation>
    <scope>NUCLEOTIDE SEQUENCE [LARGE SCALE GENOMIC DNA]</scope>
    <source>
        <strain evidence="1 2">AF22-1</strain>
    </source>
</reference>
<dbReference type="AlphaFoldDB" id="A0AA92W1Q9"/>
<dbReference type="Gene3D" id="1.10.30.50">
    <property type="match status" value="1"/>
</dbReference>
<evidence type="ECO:0008006" key="3">
    <source>
        <dbReference type="Google" id="ProtNLM"/>
    </source>
</evidence>
<gene>
    <name evidence="1" type="ORF">DWX90_10220</name>
</gene>
<evidence type="ECO:0000313" key="2">
    <source>
        <dbReference type="Proteomes" id="UP000286113"/>
    </source>
</evidence>
<dbReference type="EMBL" id="QRVN01000021">
    <property type="protein sequence ID" value="RGS46383.1"/>
    <property type="molecule type" value="Genomic_DNA"/>
</dbReference>
<organism evidence="1 2">
    <name type="scientific">Segatella copri</name>
    <dbReference type="NCBI Taxonomy" id="165179"/>
    <lineage>
        <taxon>Bacteria</taxon>
        <taxon>Pseudomonadati</taxon>
        <taxon>Bacteroidota</taxon>
        <taxon>Bacteroidia</taxon>
        <taxon>Bacteroidales</taxon>
        <taxon>Prevotellaceae</taxon>
        <taxon>Segatella</taxon>
    </lineage>
</organism>
<evidence type="ECO:0000313" key="1">
    <source>
        <dbReference type="EMBL" id="RGS46383.1"/>
    </source>
</evidence>
<sequence length="338" mass="39635">MIKMNYGDGEHRKMLEQSFIALLDNETDRQKEWVRLRKKLYGIDPTFKTLLPTQMKKIMILSFDKLANIYERYTALGYKKGVELHDDLKVLFSYEAKETNSKGHKYNAMRSAFVSFFTDKKNGFNLHTCYYCDMSYINYFAYKGGKRTQFDLDHVLDKGRCPIVALSLYNFVPSCPTCNGPHIKGQRQLVANLAQRIKLSPTSEQYDFENRAHFWVRPVSGIVKNVGFLKHQNDYMLDIDTSMDSDYEKEIDLFFLRDRYNFHKCEALRLEDLKRQYTPAKIKEMARIICNIGKKQTKTTNLVANAVIQQIRADIFENDFMNKQHRAFGKLHNDILNG</sequence>
<comment type="caution">
    <text evidence="1">The sequence shown here is derived from an EMBL/GenBank/DDBJ whole genome shotgun (WGS) entry which is preliminary data.</text>
</comment>
<dbReference type="Proteomes" id="UP000286113">
    <property type="component" value="Unassembled WGS sequence"/>
</dbReference>
<name>A0AA92W1Q9_9BACT</name>
<proteinExistence type="predicted"/>
<protein>
    <recommendedName>
        <fullName evidence="3">HNH endonuclease</fullName>
    </recommendedName>
</protein>
<accession>A0AA92W1Q9</accession>